<feature type="transmembrane region" description="Helical" evidence="1">
    <location>
        <begin position="26"/>
        <end position="50"/>
    </location>
</feature>
<feature type="transmembrane region" description="Helical" evidence="1">
    <location>
        <begin position="56"/>
        <end position="76"/>
    </location>
</feature>
<evidence type="ECO:0000313" key="2">
    <source>
        <dbReference type="EMBL" id="OCB03913.1"/>
    </source>
</evidence>
<sequence>MSTFTRGMQVFLRDELWPVASEAGKFVVFVLLMGALLLAVLGSLWGFWLFSNPVHTPWWLIWVSRGSAMVLFLLIGTKLYRHILLRLASVAS</sequence>
<dbReference type="Proteomes" id="UP000093129">
    <property type="component" value="Unassembled WGS sequence"/>
</dbReference>
<dbReference type="RefSeq" id="WP_065412512.1">
    <property type="nucleotide sequence ID" value="NZ_MASQ01000032.1"/>
</dbReference>
<comment type="caution">
    <text evidence="2">The sequence shown here is derived from an EMBL/GenBank/DDBJ whole genome shotgun (WGS) entry which is preliminary data.</text>
</comment>
<evidence type="ECO:0000256" key="1">
    <source>
        <dbReference type="SAM" id="Phobius"/>
    </source>
</evidence>
<name>A0A1B9C1W9_9PROT</name>
<keyword evidence="1" id="KW-0472">Membrane</keyword>
<organism evidence="2 3">
    <name type="scientific">Acidithiobacillus ferrivorans</name>
    <dbReference type="NCBI Taxonomy" id="160808"/>
    <lineage>
        <taxon>Bacteria</taxon>
        <taxon>Pseudomonadati</taxon>
        <taxon>Pseudomonadota</taxon>
        <taxon>Acidithiobacillia</taxon>
        <taxon>Acidithiobacillales</taxon>
        <taxon>Acidithiobacillaceae</taxon>
        <taxon>Acidithiobacillus</taxon>
    </lineage>
</organism>
<dbReference type="EMBL" id="MASQ01000032">
    <property type="protein sequence ID" value="OCB03913.1"/>
    <property type="molecule type" value="Genomic_DNA"/>
</dbReference>
<accession>A0A1B9C1W9</accession>
<evidence type="ECO:0000313" key="3">
    <source>
        <dbReference type="Proteomes" id="UP000093129"/>
    </source>
</evidence>
<dbReference type="AlphaFoldDB" id="A0A1B9C1W9"/>
<keyword evidence="1" id="KW-0812">Transmembrane</keyword>
<reference evidence="2 3" key="1">
    <citation type="submission" date="2016-07" db="EMBL/GenBank/DDBJ databases">
        <title>Draft genome of a psychrotolerant acidophile Acidithiobacillus ferrivorans strain YL15.</title>
        <authorList>
            <person name="Peng T."/>
            <person name="Ma L."/>
            <person name="Nan M."/>
            <person name="An N."/>
            <person name="Wang M."/>
            <person name="Qiu G."/>
            <person name="Zeng W."/>
        </authorList>
    </citation>
    <scope>NUCLEOTIDE SEQUENCE [LARGE SCALE GENOMIC DNA]</scope>
    <source>
        <strain evidence="2 3">YL15</strain>
    </source>
</reference>
<proteinExistence type="predicted"/>
<gene>
    <name evidence="2" type="ORF">BBC27_05715</name>
</gene>
<protein>
    <submittedName>
        <fullName evidence="2">Uncharacterized protein</fullName>
    </submittedName>
</protein>
<keyword evidence="1" id="KW-1133">Transmembrane helix</keyword>